<keyword evidence="3" id="KW-1185">Reference proteome</keyword>
<evidence type="ECO:0000313" key="3">
    <source>
        <dbReference type="Proteomes" id="UP001595956"/>
    </source>
</evidence>
<evidence type="ECO:0000259" key="1">
    <source>
        <dbReference type="Pfam" id="PF13338"/>
    </source>
</evidence>
<accession>A0ABW0N3Y8</accession>
<reference evidence="3" key="1">
    <citation type="journal article" date="2019" name="Int. J. Syst. Evol. Microbiol.">
        <title>The Global Catalogue of Microorganisms (GCM) 10K type strain sequencing project: providing services to taxonomists for standard genome sequencing and annotation.</title>
        <authorList>
            <consortium name="The Broad Institute Genomics Platform"/>
            <consortium name="The Broad Institute Genome Sequencing Center for Infectious Disease"/>
            <person name="Wu L."/>
            <person name="Ma J."/>
        </authorList>
    </citation>
    <scope>NUCLEOTIDE SEQUENCE [LARGE SCALE GENOMIC DNA]</scope>
    <source>
        <strain evidence="3">KACC 13778</strain>
    </source>
</reference>
<dbReference type="RefSeq" id="WP_345176271.1">
    <property type="nucleotide sequence ID" value="NZ_BAABFQ010000005.1"/>
</dbReference>
<gene>
    <name evidence="2" type="ORF">ACFPKY_16630</name>
</gene>
<dbReference type="InterPro" id="IPR025159">
    <property type="entry name" value="AbiEi_N"/>
</dbReference>
<sequence length="334" mass="37769">MPKFAHYFAEQHGLIRRRQALAAGATVKDVAGLLRRGEWVAVRHGVYTTATRWAELDPYVGRPRLEVWAATMTMQTPGLVSHDSAAYLHGLAILEATPRLVHVTRFGALGGRTRHGVKHHKAPFADEQIVFVDGQPLLDIPRTVADIAREHGTRHGIVAAGSALRMGITKPTLRSAVVAMRNWPFVTKVRSSIELADARCENPGEDLTKLMLEELGMGVVHPQFGLRDRGRTAWVDFRVGRHLIEFDGWHKYQRHEDGGYADQSPGAVVWREKKRQDWLCGFKLGMSRLVWADLQPDTWEATKRRLQREIADTDARFGTSIDDLAPYVVRRRRR</sequence>
<evidence type="ECO:0000313" key="2">
    <source>
        <dbReference type="EMBL" id="MFC5494741.1"/>
    </source>
</evidence>
<organism evidence="2 3">
    <name type="scientific">Nocardioides caricicola</name>
    <dbReference type="NCBI Taxonomy" id="634770"/>
    <lineage>
        <taxon>Bacteria</taxon>
        <taxon>Bacillati</taxon>
        <taxon>Actinomycetota</taxon>
        <taxon>Actinomycetes</taxon>
        <taxon>Propionibacteriales</taxon>
        <taxon>Nocardioidaceae</taxon>
        <taxon>Nocardioides</taxon>
    </lineage>
</organism>
<dbReference type="Proteomes" id="UP001595956">
    <property type="component" value="Unassembled WGS sequence"/>
</dbReference>
<comment type="caution">
    <text evidence="2">The sequence shown here is derived from an EMBL/GenBank/DDBJ whole genome shotgun (WGS) entry which is preliminary data.</text>
</comment>
<proteinExistence type="predicted"/>
<dbReference type="Pfam" id="PF13338">
    <property type="entry name" value="AbiEi_4"/>
    <property type="match status" value="1"/>
</dbReference>
<protein>
    <submittedName>
        <fullName evidence="2">Type IV toxin-antitoxin system AbiEi family antitoxin domain-containing protein</fullName>
    </submittedName>
</protein>
<dbReference type="EMBL" id="JBHSMD010000006">
    <property type="protein sequence ID" value="MFC5494741.1"/>
    <property type="molecule type" value="Genomic_DNA"/>
</dbReference>
<name>A0ABW0N3Y8_9ACTN</name>
<feature type="domain" description="AbiEi antitoxin N-terminal" evidence="1">
    <location>
        <begin position="8"/>
        <end position="48"/>
    </location>
</feature>